<feature type="domain" description="Gcp-like" evidence="1">
    <location>
        <begin position="33"/>
        <end position="142"/>
    </location>
</feature>
<dbReference type="AlphaFoldDB" id="A0A3P3XFU9"/>
<dbReference type="PANTHER" id="PTHR11735:SF11">
    <property type="entry name" value="TRNA THREONYLCARBAMOYLADENOSINE BIOSYNTHESIS PROTEIN TSAB"/>
    <property type="match status" value="1"/>
</dbReference>
<dbReference type="GO" id="GO:0002949">
    <property type="term" value="P:tRNA threonylcarbamoyladenosine modification"/>
    <property type="evidence" value="ECO:0007669"/>
    <property type="project" value="InterPro"/>
</dbReference>
<sequence length="220" mass="23696">MTILAIDTSTPILKIGVYKGCLIQATIVQPPLTHAEQIIPAIEETFRKAGIAPANAGLIAVAGGPGSFTGLRIGIATAKGLSLALGIPLVLVPTLDIYGFAWREMGGIVVPVIDARKHRIYCARYSHGQNMGELMDIEPDQLLPKIDAEEEVHFIGPDADLLESICLERPGWIIHEPDAEKEVAAIAELGLRIFEEKGPADDAARPIYLREPEIGIPLAR</sequence>
<dbReference type="SUPFAM" id="SSF53067">
    <property type="entry name" value="Actin-like ATPase domain"/>
    <property type="match status" value="2"/>
</dbReference>
<dbReference type="CDD" id="cd24032">
    <property type="entry name" value="ASKHA_NBD_TsaB"/>
    <property type="match status" value="1"/>
</dbReference>
<dbReference type="Pfam" id="PF00814">
    <property type="entry name" value="TsaD"/>
    <property type="match status" value="1"/>
</dbReference>
<dbReference type="InterPro" id="IPR022496">
    <property type="entry name" value="T6A_TsaB"/>
</dbReference>
<dbReference type="InterPro" id="IPR000905">
    <property type="entry name" value="Gcp-like_dom"/>
</dbReference>
<dbReference type="NCBIfam" id="TIGR03725">
    <property type="entry name" value="T6A_YeaZ"/>
    <property type="match status" value="1"/>
</dbReference>
<dbReference type="InterPro" id="IPR043129">
    <property type="entry name" value="ATPase_NBD"/>
</dbReference>
<dbReference type="EMBL" id="FWDM01000007">
    <property type="protein sequence ID" value="SLM10500.1"/>
    <property type="molecule type" value="Genomic_DNA"/>
</dbReference>
<gene>
    <name evidence="2" type="ORF">SPIROBIBN47_150016</name>
</gene>
<dbReference type="GO" id="GO:0005829">
    <property type="term" value="C:cytosol"/>
    <property type="evidence" value="ECO:0007669"/>
    <property type="project" value="TreeGrafter"/>
</dbReference>
<evidence type="ECO:0000259" key="1">
    <source>
        <dbReference type="Pfam" id="PF00814"/>
    </source>
</evidence>
<accession>A0A3P3XFU9</accession>
<organism evidence="2">
    <name type="scientific">uncultured spirochete</name>
    <dbReference type="NCBI Taxonomy" id="156406"/>
    <lineage>
        <taxon>Bacteria</taxon>
        <taxon>Pseudomonadati</taxon>
        <taxon>Spirochaetota</taxon>
        <taxon>Spirochaetia</taxon>
        <taxon>Spirochaetales</taxon>
        <taxon>environmental samples</taxon>
    </lineage>
</organism>
<protein>
    <submittedName>
        <fullName evidence="2">Putative tRNA threonylcarbamoyladenosine biosynthesis protein TsaB</fullName>
    </submittedName>
</protein>
<dbReference type="Gene3D" id="3.30.420.40">
    <property type="match status" value="2"/>
</dbReference>
<reference evidence="2" key="1">
    <citation type="submission" date="2017-02" db="EMBL/GenBank/DDBJ databases">
        <authorList>
            <person name="Regsiter A."/>
            <person name="William W."/>
        </authorList>
    </citation>
    <scope>NUCLEOTIDE SEQUENCE</scope>
    <source>
        <strain evidence="2">Bib</strain>
    </source>
</reference>
<name>A0A3P3XFU9_9SPIR</name>
<dbReference type="PANTHER" id="PTHR11735">
    <property type="entry name" value="TRNA N6-ADENOSINE THREONYLCARBAMOYLTRANSFERASE"/>
    <property type="match status" value="1"/>
</dbReference>
<proteinExistence type="predicted"/>
<evidence type="ECO:0000313" key="2">
    <source>
        <dbReference type="EMBL" id="SLM10500.1"/>
    </source>
</evidence>